<gene>
    <name evidence="2" type="ORF">ODV14_10085</name>
</gene>
<evidence type="ECO:0000313" key="3">
    <source>
        <dbReference type="Proteomes" id="UP001141961"/>
    </source>
</evidence>
<evidence type="ECO:0000256" key="1">
    <source>
        <dbReference type="SAM" id="MobiDB-lite"/>
    </source>
</evidence>
<evidence type="ECO:0000313" key="2">
    <source>
        <dbReference type="EMBL" id="MDB6247615.1"/>
    </source>
</evidence>
<name>A0AAW6BCB2_LACAM</name>
<reference evidence="2" key="1">
    <citation type="journal article" date="2022" name="Microorganisms">
        <title>Antibiotic Susceptibility, Resistance Gene Determinants and Corresponding Genomic Regions in Lactobacillus amylovorus Isolates Derived from Wild Boars and Domestic Pigs.</title>
        <authorList>
            <person name="Moravkova M."/>
            <person name="Kostovova I."/>
            <person name="Kavanova K."/>
            <person name="Pechar R."/>
            <person name="Stanek S."/>
            <person name="Brychta A."/>
            <person name="Zeman M."/>
            <person name="Kubasova T."/>
        </authorList>
    </citation>
    <scope>NUCLEOTIDE SEQUENCE</scope>
    <source>
        <strain evidence="2">M597B</strain>
    </source>
</reference>
<reference evidence="2" key="2">
    <citation type="submission" date="2022-10" db="EMBL/GenBank/DDBJ databases">
        <authorList>
            <person name="Kostovova I."/>
            <person name="Moravkova M."/>
            <person name="Pechar R."/>
        </authorList>
    </citation>
    <scope>NUCLEOTIDE SEQUENCE</scope>
    <source>
        <strain evidence="2">M597B</strain>
    </source>
</reference>
<dbReference type="EMBL" id="JAOTHD010000048">
    <property type="protein sequence ID" value="MDB6247615.1"/>
    <property type="molecule type" value="Genomic_DNA"/>
</dbReference>
<dbReference type="Proteomes" id="UP001141961">
    <property type="component" value="Unassembled WGS sequence"/>
</dbReference>
<proteinExistence type="predicted"/>
<comment type="caution">
    <text evidence="2">The sequence shown here is derived from an EMBL/GenBank/DDBJ whole genome shotgun (WGS) entry which is preliminary data.</text>
</comment>
<protein>
    <submittedName>
        <fullName evidence="2">Uncharacterized protein</fullName>
    </submittedName>
</protein>
<dbReference type="RefSeq" id="WP_271327297.1">
    <property type="nucleotide sequence ID" value="NZ_JAOTHC010000046.1"/>
</dbReference>
<organism evidence="2 3">
    <name type="scientific">Lactobacillus amylovorus</name>
    <dbReference type="NCBI Taxonomy" id="1604"/>
    <lineage>
        <taxon>Bacteria</taxon>
        <taxon>Bacillati</taxon>
        <taxon>Bacillota</taxon>
        <taxon>Bacilli</taxon>
        <taxon>Lactobacillales</taxon>
        <taxon>Lactobacillaceae</taxon>
        <taxon>Lactobacillus</taxon>
    </lineage>
</organism>
<feature type="region of interest" description="Disordered" evidence="1">
    <location>
        <begin position="1"/>
        <end position="25"/>
    </location>
</feature>
<sequence length="162" mass="18523">MESGIIKSEPARTIELDTPTSSSENKAIEISERDALINESRSTEHQLTLEDIQNSVDVQTLLNQTHALMEITKNSLKNISIKQLRLTNITDRSKVKHMPIDNALLHTLGSIIIGKNLDLIFIFIDGNVISMCPESWLRVQQPDQLKKNFEWTQLWMKYVPII</sequence>
<accession>A0AAW6BCB2</accession>
<dbReference type="AlphaFoldDB" id="A0AAW6BCB2"/>